<dbReference type="GO" id="GO:0003700">
    <property type="term" value="F:DNA-binding transcription factor activity"/>
    <property type="evidence" value="ECO:0007669"/>
    <property type="project" value="UniProtKB-UniRule"/>
</dbReference>
<dbReference type="PROSITE" id="PS51740">
    <property type="entry name" value="SPOVT_ABRB"/>
    <property type="match status" value="2"/>
</dbReference>
<dbReference type="PANTHER" id="PTHR34701">
    <property type="entry name" value="TRANSCRIPTIONAL REGULATOR MRAZ"/>
    <property type="match status" value="1"/>
</dbReference>
<dbReference type="InterPro" id="IPR003444">
    <property type="entry name" value="MraZ"/>
</dbReference>
<comment type="subunit">
    <text evidence="7">Forms oligomers.</text>
</comment>
<keyword evidence="6 7" id="KW-0804">Transcription</keyword>
<sequence length="154" mass="16980">MFLYTTENGIDAKGRVSVPASFRAAVASDPLNGIYVWRSFNGPFLEGCGQRLMDEFAEALDEMDPYDDRRVAMERVIFGGARALTFDSTGRISLPREFADYAGLGAKATFVGLGKRFEIWSPEAIAEQAGRDLETARENKHALKPRRRAAGEGV</sequence>
<dbReference type="Proteomes" id="UP000308054">
    <property type="component" value="Unassembled WGS sequence"/>
</dbReference>
<feature type="region of interest" description="Disordered" evidence="8">
    <location>
        <begin position="131"/>
        <end position="154"/>
    </location>
</feature>
<evidence type="ECO:0000256" key="3">
    <source>
        <dbReference type="ARBA" id="ARBA00022737"/>
    </source>
</evidence>
<dbReference type="InterPro" id="IPR035642">
    <property type="entry name" value="MraZ_N"/>
</dbReference>
<dbReference type="GO" id="GO:0000976">
    <property type="term" value="F:transcription cis-regulatory region binding"/>
    <property type="evidence" value="ECO:0007669"/>
    <property type="project" value="TreeGrafter"/>
</dbReference>
<dbReference type="CDD" id="cd16320">
    <property type="entry name" value="MraZ_N"/>
    <property type="match status" value="1"/>
</dbReference>
<dbReference type="InterPro" id="IPR020603">
    <property type="entry name" value="MraZ_dom"/>
</dbReference>
<evidence type="ECO:0000256" key="8">
    <source>
        <dbReference type="SAM" id="MobiDB-lite"/>
    </source>
</evidence>
<dbReference type="RefSeq" id="WP_135994495.1">
    <property type="nucleotide sequence ID" value="NZ_CP071057.1"/>
</dbReference>
<evidence type="ECO:0000256" key="4">
    <source>
        <dbReference type="ARBA" id="ARBA00023015"/>
    </source>
</evidence>
<keyword evidence="3" id="KW-0677">Repeat</keyword>
<dbReference type="InterPro" id="IPR037914">
    <property type="entry name" value="SpoVT-AbrB_sf"/>
</dbReference>
<evidence type="ECO:0000259" key="9">
    <source>
        <dbReference type="PROSITE" id="PS51740"/>
    </source>
</evidence>
<evidence type="ECO:0000256" key="2">
    <source>
        <dbReference type="ARBA" id="ARBA00022490"/>
    </source>
</evidence>
<accession>A0A4S2H3P5</accession>
<feature type="domain" description="SpoVT-AbrB" evidence="9">
    <location>
        <begin position="5"/>
        <end position="52"/>
    </location>
</feature>
<proteinExistence type="inferred from homology"/>
<evidence type="ECO:0000313" key="11">
    <source>
        <dbReference type="Proteomes" id="UP000308054"/>
    </source>
</evidence>
<keyword evidence="2 7" id="KW-0963">Cytoplasm</keyword>
<evidence type="ECO:0000256" key="6">
    <source>
        <dbReference type="ARBA" id="ARBA00023163"/>
    </source>
</evidence>
<dbReference type="InterPro" id="IPR007159">
    <property type="entry name" value="SpoVT-AbrB_dom"/>
</dbReference>
<evidence type="ECO:0000313" key="10">
    <source>
        <dbReference type="EMBL" id="TGY89998.1"/>
    </source>
</evidence>
<dbReference type="GO" id="GO:0005737">
    <property type="term" value="C:cytoplasm"/>
    <property type="evidence" value="ECO:0007669"/>
    <property type="project" value="UniProtKB-UniRule"/>
</dbReference>
<dbReference type="InterPro" id="IPR038619">
    <property type="entry name" value="MraZ_sf"/>
</dbReference>
<evidence type="ECO:0000256" key="5">
    <source>
        <dbReference type="ARBA" id="ARBA00023125"/>
    </source>
</evidence>
<reference evidence="10 11" key="1">
    <citation type="journal article" date="2017" name="Int. J. Syst. Evol. Microbiol.">
        <title>Marinicauda algicola sp. nov., isolated from a marine red alga Rhodosorus marinus.</title>
        <authorList>
            <person name="Jeong S.E."/>
            <person name="Jeon S.H."/>
            <person name="Chun B.H."/>
            <person name="Kim D.W."/>
            <person name="Jeon C.O."/>
        </authorList>
    </citation>
    <scope>NUCLEOTIDE SEQUENCE [LARGE SCALE GENOMIC DNA]</scope>
    <source>
        <strain evidence="10 11">JCM 31718</strain>
    </source>
</reference>
<dbReference type="CDD" id="cd16321">
    <property type="entry name" value="MraZ_C"/>
    <property type="match status" value="1"/>
</dbReference>
<dbReference type="Gene3D" id="3.40.1550.20">
    <property type="entry name" value="Transcriptional regulator MraZ domain"/>
    <property type="match status" value="1"/>
</dbReference>
<dbReference type="Pfam" id="PF02381">
    <property type="entry name" value="MraZ"/>
    <property type="match status" value="1"/>
</dbReference>
<keyword evidence="4 7" id="KW-0805">Transcription regulation</keyword>
<comment type="subcellular location">
    <subcellularLocation>
        <location evidence="7">Cytoplasm</location>
        <location evidence="7">Nucleoid</location>
    </subcellularLocation>
</comment>
<dbReference type="PANTHER" id="PTHR34701:SF1">
    <property type="entry name" value="TRANSCRIPTIONAL REGULATOR MRAZ"/>
    <property type="match status" value="1"/>
</dbReference>
<dbReference type="SUPFAM" id="SSF89447">
    <property type="entry name" value="AbrB/MazE/MraZ-like"/>
    <property type="match status" value="1"/>
</dbReference>
<dbReference type="GO" id="GO:2000143">
    <property type="term" value="P:negative regulation of DNA-templated transcription initiation"/>
    <property type="evidence" value="ECO:0007669"/>
    <property type="project" value="TreeGrafter"/>
</dbReference>
<protein>
    <recommendedName>
        <fullName evidence="1 7">Transcriptional regulator MraZ</fullName>
    </recommendedName>
</protein>
<evidence type="ECO:0000256" key="1">
    <source>
        <dbReference type="ARBA" id="ARBA00013860"/>
    </source>
</evidence>
<organism evidence="10 11">
    <name type="scientific">Marinicauda algicola</name>
    <dbReference type="NCBI Taxonomy" id="2029849"/>
    <lineage>
        <taxon>Bacteria</taxon>
        <taxon>Pseudomonadati</taxon>
        <taxon>Pseudomonadota</taxon>
        <taxon>Alphaproteobacteria</taxon>
        <taxon>Maricaulales</taxon>
        <taxon>Maricaulaceae</taxon>
        <taxon>Marinicauda</taxon>
    </lineage>
</organism>
<gene>
    <name evidence="7" type="primary">mraZ</name>
    <name evidence="10" type="ORF">E5163_02375</name>
</gene>
<comment type="caution">
    <text evidence="10">The sequence shown here is derived from an EMBL/GenBank/DDBJ whole genome shotgun (WGS) entry which is preliminary data.</text>
</comment>
<dbReference type="InterPro" id="IPR035644">
    <property type="entry name" value="MraZ_C"/>
</dbReference>
<evidence type="ECO:0000256" key="7">
    <source>
        <dbReference type="HAMAP-Rule" id="MF_01008"/>
    </source>
</evidence>
<feature type="compositionally biased region" description="Basic and acidic residues" evidence="8">
    <location>
        <begin position="131"/>
        <end position="141"/>
    </location>
</feature>
<dbReference type="HAMAP" id="MF_01008">
    <property type="entry name" value="MraZ"/>
    <property type="match status" value="1"/>
</dbReference>
<name>A0A4S2H3P5_9PROT</name>
<comment type="similarity">
    <text evidence="7">Belongs to the MraZ family.</text>
</comment>
<dbReference type="OrthoDB" id="9807753at2"/>
<feature type="domain" description="SpoVT-AbrB" evidence="9">
    <location>
        <begin position="81"/>
        <end position="124"/>
    </location>
</feature>
<keyword evidence="11" id="KW-1185">Reference proteome</keyword>
<dbReference type="GO" id="GO:0009295">
    <property type="term" value="C:nucleoid"/>
    <property type="evidence" value="ECO:0007669"/>
    <property type="project" value="UniProtKB-SubCell"/>
</dbReference>
<dbReference type="EMBL" id="SRXW01000001">
    <property type="protein sequence ID" value="TGY89998.1"/>
    <property type="molecule type" value="Genomic_DNA"/>
</dbReference>
<keyword evidence="5 7" id="KW-0238">DNA-binding</keyword>
<dbReference type="AlphaFoldDB" id="A0A4S2H3P5"/>